<accession>A0A251TPA1</accession>
<dbReference type="Gramene" id="mRNA:HanXRQr2_Chr10g0457831">
    <property type="protein sequence ID" value="CDS:HanXRQr2_Chr10g0457831.1"/>
    <property type="gene ID" value="HanXRQr2_Chr10g0457831"/>
</dbReference>
<reference evidence="1" key="3">
    <citation type="submission" date="2020-06" db="EMBL/GenBank/DDBJ databases">
        <title>Helianthus annuus Genome sequencing and assembly Release 2.</title>
        <authorList>
            <person name="Gouzy J."/>
            <person name="Langlade N."/>
            <person name="Munos S."/>
        </authorList>
    </citation>
    <scope>NUCLEOTIDE SEQUENCE</scope>
    <source>
        <tissue evidence="1">Leaves</tissue>
    </source>
</reference>
<evidence type="ECO:0000313" key="1">
    <source>
        <dbReference type="EMBL" id="KAF5787880.1"/>
    </source>
</evidence>
<dbReference type="Proteomes" id="UP000215914">
    <property type="component" value="Chromosome 10"/>
</dbReference>
<keyword evidence="3" id="KW-1185">Reference proteome</keyword>
<sequence>MTILYRIWKPAEYKDLIISPQQVINEHARTYKLLLPSLTHPKGLYSMARHPYLRVRDTPDKLDAETYGIKSLKFYKGTTEFEKQLVKNFRGGPGFPVFANCHMFGLTDSKACRATPQNPYDRVCHLKQRQDPQIMQ</sequence>
<organism evidence="2 3">
    <name type="scientific">Helianthus annuus</name>
    <name type="common">Common sunflower</name>
    <dbReference type="NCBI Taxonomy" id="4232"/>
    <lineage>
        <taxon>Eukaryota</taxon>
        <taxon>Viridiplantae</taxon>
        <taxon>Streptophyta</taxon>
        <taxon>Embryophyta</taxon>
        <taxon>Tracheophyta</taxon>
        <taxon>Spermatophyta</taxon>
        <taxon>Magnoliopsida</taxon>
        <taxon>eudicotyledons</taxon>
        <taxon>Gunneridae</taxon>
        <taxon>Pentapetalae</taxon>
        <taxon>asterids</taxon>
        <taxon>campanulids</taxon>
        <taxon>Asterales</taxon>
        <taxon>Asteraceae</taxon>
        <taxon>Asteroideae</taxon>
        <taxon>Heliantheae alliance</taxon>
        <taxon>Heliantheae</taxon>
        <taxon>Helianthus</taxon>
    </lineage>
</organism>
<evidence type="ECO:0000313" key="2">
    <source>
        <dbReference type="EMBL" id="OTG12609.1"/>
    </source>
</evidence>
<reference evidence="2" key="2">
    <citation type="submission" date="2017-02" db="EMBL/GenBank/DDBJ databases">
        <title>Sunflower complete genome.</title>
        <authorList>
            <person name="Langlade N."/>
            <person name="Munos S."/>
        </authorList>
    </citation>
    <scope>NUCLEOTIDE SEQUENCE [LARGE SCALE GENOMIC DNA]</scope>
    <source>
        <tissue evidence="2">Leaves</tissue>
    </source>
</reference>
<dbReference type="EMBL" id="CM007899">
    <property type="protein sequence ID" value="OTG12609.1"/>
    <property type="molecule type" value="Genomic_DNA"/>
</dbReference>
<dbReference type="InParanoid" id="A0A251TPA1"/>
<name>A0A251TPA1_HELAN</name>
<evidence type="ECO:0000313" key="3">
    <source>
        <dbReference type="Proteomes" id="UP000215914"/>
    </source>
</evidence>
<protein>
    <submittedName>
        <fullName evidence="2">Uncharacterized protein</fullName>
    </submittedName>
</protein>
<dbReference type="AlphaFoldDB" id="A0A251TPA1"/>
<proteinExistence type="predicted"/>
<reference evidence="1 3" key="1">
    <citation type="journal article" date="2017" name="Nature">
        <title>The sunflower genome provides insights into oil metabolism, flowering and Asterid evolution.</title>
        <authorList>
            <person name="Badouin H."/>
            <person name="Gouzy J."/>
            <person name="Grassa C.J."/>
            <person name="Murat F."/>
            <person name="Staton S.E."/>
            <person name="Cottret L."/>
            <person name="Lelandais-Briere C."/>
            <person name="Owens G.L."/>
            <person name="Carrere S."/>
            <person name="Mayjonade B."/>
            <person name="Legrand L."/>
            <person name="Gill N."/>
            <person name="Kane N.C."/>
            <person name="Bowers J.E."/>
            <person name="Hubner S."/>
            <person name="Bellec A."/>
            <person name="Berard A."/>
            <person name="Berges H."/>
            <person name="Blanchet N."/>
            <person name="Boniface M.C."/>
            <person name="Brunel D."/>
            <person name="Catrice O."/>
            <person name="Chaidir N."/>
            <person name="Claudel C."/>
            <person name="Donnadieu C."/>
            <person name="Faraut T."/>
            <person name="Fievet G."/>
            <person name="Helmstetter N."/>
            <person name="King M."/>
            <person name="Knapp S.J."/>
            <person name="Lai Z."/>
            <person name="Le Paslier M.C."/>
            <person name="Lippi Y."/>
            <person name="Lorenzon L."/>
            <person name="Mandel J.R."/>
            <person name="Marage G."/>
            <person name="Marchand G."/>
            <person name="Marquand E."/>
            <person name="Bret-Mestries E."/>
            <person name="Morien E."/>
            <person name="Nambeesan S."/>
            <person name="Nguyen T."/>
            <person name="Pegot-Espagnet P."/>
            <person name="Pouilly N."/>
            <person name="Raftis F."/>
            <person name="Sallet E."/>
            <person name="Schiex T."/>
            <person name="Thomas J."/>
            <person name="Vandecasteele C."/>
            <person name="Vares D."/>
            <person name="Vear F."/>
            <person name="Vautrin S."/>
            <person name="Crespi M."/>
            <person name="Mangin B."/>
            <person name="Burke J.M."/>
            <person name="Salse J."/>
            <person name="Munos S."/>
            <person name="Vincourt P."/>
            <person name="Rieseberg L.H."/>
            <person name="Langlade N.B."/>
        </authorList>
    </citation>
    <scope>NUCLEOTIDE SEQUENCE [LARGE SCALE GENOMIC DNA]</scope>
    <source>
        <strain evidence="3">cv. SF193</strain>
        <tissue evidence="1">Leaves</tissue>
    </source>
</reference>
<gene>
    <name evidence="2" type="ORF">HannXRQ_Chr10g0311501</name>
    <name evidence="1" type="ORF">HanXRQr2_Chr10g0457831</name>
</gene>
<dbReference type="EMBL" id="MNCJ02000325">
    <property type="protein sequence ID" value="KAF5787880.1"/>
    <property type="molecule type" value="Genomic_DNA"/>
</dbReference>